<feature type="region of interest" description="Disordered" evidence="1">
    <location>
        <begin position="1"/>
        <end position="29"/>
    </location>
</feature>
<feature type="compositionally biased region" description="Low complexity" evidence="1">
    <location>
        <begin position="10"/>
        <end position="29"/>
    </location>
</feature>
<accession>A0ABC8K238</accession>
<comment type="caution">
    <text evidence="2">The sequence shown here is derived from an EMBL/GenBank/DDBJ whole genome shotgun (WGS) entry which is preliminary data.</text>
</comment>
<dbReference type="Proteomes" id="UP001642260">
    <property type="component" value="Unassembled WGS sequence"/>
</dbReference>
<dbReference type="AlphaFoldDB" id="A0ABC8K238"/>
<gene>
    <name evidence="2" type="ORF">ERUC_LOCUS17611</name>
</gene>
<protein>
    <submittedName>
        <fullName evidence="2">Uncharacterized protein</fullName>
    </submittedName>
</protein>
<dbReference type="PANTHER" id="PTHR21521:SF0">
    <property type="entry name" value="AMUN, ISOFORM A"/>
    <property type="match status" value="1"/>
</dbReference>
<keyword evidence="3" id="KW-1185">Reference proteome</keyword>
<name>A0ABC8K238_ERUVS</name>
<feature type="region of interest" description="Disordered" evidence="1">
    <location>
        <begin position="133"/>
        <end position="172"/>
    </location>
</feature>
<dbReference type="EMBL" id="CAKOAT010162933">
    <property type="protein sequence ID" value="CAH8349249.1"/>
    <property type="molecule type" value="Genomic_DNA"/>
</dbReference>
<evidence type="ECO:0000313" key="3">
    <source>
        <dbReference type="Proteomes" id="UP001642260"/>
    </source>
</evidence>
<reference evidence="2 3" key="1">
    <citation type="submission" date="2022-03" db="EMBL/GenBank/DDBJ databases">
        <authorList>
            <person name="Macdonald S."/>
            <person name="Ahmed S."/>
            <person name="Newling K."/>
        </authorList>
    </citation>
    <scope>NUCLEOTIDE SEQUENCE [LARGE SCALE GENOMIC DNA]</scope>
</reference>
<organism evidence="2 3">
    <name type="scientific">Eruca vesicaria subsp. sativa</name>
    <name type="common">Garden rocket</name>
    <name type="synonym">Eruca sativa</name>
    <dbReference type="NCBI Taxonomy" id="29727"/>
    <lineage>
        <taxon>Eukaryota</taxon>
        <taxon>Viridiplantae</taxon>
        <taxon>Streptophyta</taxon>
        <taxon>Embryophyta</taxon>
        <taxon>Tracheophyta</taxon>
        <taxon>Spermatophyta</taxon>
        <taxon>Magnoliopsida</taxon>
        <taxon>eudicotyledons</taxon>
        <taxon>Gunneridae</taxon>
        <taxon>Pentapetalae</taxon>
        <taxon>rosids</taxon>
        <taxon>malvids</taxon>
        <taxon>Brassicales</taxon>
        <taxon>Brassicaceae</taxon>
        <taxon>Brassiceae</taxon>
        <taxon>Eruca</taxon>
    </lineage>
</organism>
<sequence length="221" mass="24692">MRSYEVSAQSMSSSGSMGSPSSRTEQTTTVATTSASDDFLGRPYLSLTSPTLLKSSLFLKVWVLPPLQQFWLAPFMSDEAMEVALGNSKDYSLKRYLLFITKLQEKAKELKLKGEWGGPSDVERALWSCTLRSKSKDKKPAEKSSSGKKRKRQGVTTKEETDEAECGGGSSCDAAFTRWFVAVEETGGKRREIELVVGGGEDEDEERRRRSRQRHVFEVLI</sequence>
<dbReference type="PANTHER" id="PTHR21521">
    <property type="entry name" value="AMUN, ISOFORM A"/>
    <property type="match status" value="1"/>
</dbReference>
<proteinExistence type="predicted"/>
<evidence type="ECO:0000313" key="2">
    <source>
        <dbReference type="EMBL" id="CAH8349249.1"/>
    </source>
</evidence>
<evidence type="ECO:0000256" key="1">
    <source>
        <dbReference type="SAM" id="MobiDB-lite"/>
    </source>
</evidence>
<feature type="region of interest" description="Disordered" evidence="1">
    <location>
        <begin position="192"/>
        <end position="211"/>
    </location>
</feature>